<evidence type="ECO:0000313" key="2">
    <source>
        <dbReference type="Proteomes" id="UP001324270"/>
    </source>
</evidence>
<proteinExistence type="predicted"/>
<comment type="caution">
    <text evidence="1">The sequence shown here is derived from an EMBL/GenBank/DDBJ whole genome shotgun (WGS) entry which is preliminary data.</text>
</comment>
<reference evidence="1 2" key="1">
    <citation type="submission" date="2023-12" db="EMBL/GenBank/DDBJ databases">
        <title>Genomic sequences of Capnocytophaga and Parvimonas strains.</title>
        <authorList>
            <person name="Watt R.M."/>
            <person name="Wang M."/>
            <person name="Yang T."/>
            <person name="Tong W.M."/>
        </authorList>
    </citation>
    <scope>NUCLEOTIDE SEQUENCE [LARGE SCALE GENOMIC DNA]</scope>
    <source>
        <strain evidence="1 2">CCUG 13156</strain>
    </source>
</reference>
<sequence>MFVRVKNGRIELCSSEGGIRASFRTDVVDAILSSDEKYILATFKNGNVKLINPNGGGIIRDIVVNAEAIRAIFDGDNVLVTLKDGRTQLRTMYGGILREF</sequence>
<dbReference type="Proteomes" id="UP001324270">
    <property type="component" value="Unassembled WGS sequence"/>
</dbReference>
<gene>
    <name evidence="1" type="ORF">VJJ49_08020</name>
</gene>
<name>A0ABU5Y9N5_9FLAO</name>
<accession>A0ABU5Y9N5</accession>
<protein>
    <submittedName>
        <fullName evidence="1">Uncharacterized protein</fullName>
    </submittedName>
</protein>
<evidence type="ECO:0000313" key="1">
    <source>
        <dbReference type="EMBL" id="MEB3040638.1"/>
    </source>
</evidence>
<dbReference type="RefSeq" id="WP_323979559.1">
    <property type="nucleotide sequence ID" value="NZ_JAYKBV010000010.1"/>
</dbReference>
<organism evidence="1 2">
    <name type="scientific">Capnocytophaga gingivalis</name>
    <dbReference type="NCBI Taxonomy" id="1017"/>
    <lineage>
        <taxon>Bacteria</taxon>
        <taxon>Pseudomonadati</taxon>
        <taxon>Bacteroidota</taxon>
        <taxon>Flavobacteriia</taxon>
        <taxon>Flavobacteriales</taxon>
        <taxon>Flavobacteriaceae</taxon>
        <taxon>Capnocytophaga</taxon>
    </lineage>
</organism>
<dbReference type="EMBL" id="JAYKBV010000010">
    <property type="protein sequence ID" value="MEB3040638.1"/>
    <property type="molecule type" value="Genomic_DNA"/>
</dbReference>
<keyword evidence="2" id="KW-1185">Reference proteome</keyword>